<dbReference type="PANTHER" id="PTHR23546">
    <property type="entry name" value="TRANSPORT PROTEIN"/>
    <property type="match status" value="1"/>
</dbReference>
<comment type="caution">
    <text evidence="6">The sequence shown here is derived from an EMBL/GenBank/DDBJ whole genome shotgun (WGS) entry which is preliminary data.</text>
</comment>
<dbReference type="InterPro" id="IPR011701">
    <property type="entry name" value="MFS"/>
</dbReference>
<evidence type="ECO:0000256" key="3">
    <source>
        <dbReference type="ARBA" id="ARBA00023136"/>
    </source>
</evidence>
<feature type="transmembrane region" description="Helical" evidence="4">
    <location>
        <begin position="261"/>
        <end position="283"/>
    </location>
</feature>
<accession>A0A927C3Y6</accession>
<keyword evidence="7" id="KW-1185">Reference proteome</keyword>
<gene>
    <name evidence="6" type="ORF">IB286_09035</name>
</gene>
<evidence type="ECO:0000259" key="5">
    <source>
        <dbReference type="PROSITE" id="PS50850"/>
    </source>
</evidence>
<evidence type="ECO:0000256" key="2">
    <source>
        <dbReference type="ARBA" id="ARBA00022989"/>
    </source>
</evidence>
<feature type="transmembrane region" description="Helical" evidence="4">
    <location>
        <begin position="327"/>
        <end position="349"/>
    </location>
</feature>
<feature type="domain" description="Major facilitator superfamily (MFS) profile" evidence="5">
    <location>
        <begin position="23"/>
        <end position="435"/>
    </location>
</feature>
<dbReference type="EMBL" id="JACXLD010000004">
    <property type="protein sequence ID" value="MBD2859151.1"/>
    <property type="molecule type" value="Genomic_DNA"/>
</dbReference>
<proteinExistence type="predicted"/>
<sequence>MQTPESAKTAPAENVKSPGGRYFKLSLYLAMMAIGAGQTVVFAVLPMLGRALALDELVIELPALNFSYQPRELAITLLSALTALAFSISAPKWGRLSDRLGKRKSIILVGLVGHSLGSLLFCSVAWAGMVGWLSGVFFYFLLVLSRALHASVLAATHPSISAYMVDVTTLAERTKGIVKLQSFNQLGVMLGPILAWYVHISYLAPLLIHAVITLFVAMLVWWYLPESTIARSPGIAADDDAERNTTPPGKASYFDPRYRELLLTAFLLFSLVSLVQQTLGFYFQDRLHLDGVKAAQYFSLSMVASSVAMVIGQLTVVRFFHSFPLRLVVIGMPLLITSFAVLAVSHSFAGLMTGMGVFGLAMGLNGAGLNATATFLVKPEEQGSLAGMVGAVIGMGFVSGPLLGGFLYGIQDYAPYVFACVLGVLLWLKVAHLERGLRDYFKEQLKTG</sequence>
<feature type="transmembrane region" description="Helical" evidence="4">
    <location>
        <begin position="413"/>
        <end position="431"/>
    </location>
</feature>
<reference evidence="6" key="1">
    <citation type="submission" date="2020-09" db="EMBL/GenBank/DDBJ databases">
        <authorList>
            <person name="Yoon J.-W."/>
        </authorList>
    </citation>
    <scope>NUCLEOTIDE SEQUENCE</scope>
    <source>
        <strain evidence="6">KMU-158</strain>
    </source>
</reference>
<dbReference type="GO" id="GO:0022857">
    <property type="term" value="F:transmembrane transporter activity"/>
    <property type="evidence" value="ECO:0007669"/>
    <property type="project" value="InterPro"/>
</dbReference>
<feature type="transmembrane region" description="Helical" evidence="4">
    <location>
        <begin position="206"/>
        <end position="224"/>
    </location>
</feature>
<dbReference type="InterPro" id="IPR036259">
    <property type="entry name" value="MFS_trans_sf"/>
</dbReference>
<organism evidence="6 7">
    <name type="scientific">Spongiibacter pelagi</name>
    <dbReference type="NCBI Taxonomy" id="2760804"/>
    <lineage>
        <taxon>Bacteria</taxon>
        <taxon>Pseudomonadati</taxon>
        <taxon>Pseudomonadota</taxon>
        <taxon>Gammaproteobacteria</taxon>
        <taxon>Cellvibrionales</taxon>
        <taxon>Spongiibacteraceae</taxon>
        <taxon>Spongiibacter</taxon>
    </lineage>
</organism>
<dbReference type="AlphaFoldDB" id="A0A927C3Y6"/>
<dbReference type="Proteomes" id="UP000610558">
    <property type="component" value="Unassembled WGS sequence"/>
</dbReference>
<dbReference type="PROSITE" id="PS50850">
    <property type="entry name" value="MFS"/>
    <property type="match status" value="1"/>
</dbReference>
<feature type="transmembrane region" description="Helical" evidence="4">
    <location>
        <begin position="384"/>
        <end position="407"/>
    </location>
</feature>
<dbReference type="InterPro" id="IPR020846">
    <property type="entry name" value="MFS_dom"/>
</dbReference>
<feature type="transmembrane region" description="Helical" evidence="4">
    <location>
        <begin position="183"/>
        <end position="200"/>
    </location>
</feature>
<protein>
    <submittedName>
        <fullName evidence="6">MFS transporter</fullName>
    </submittedName>
</protein>
<keyword evidence="3 4" id="KW-0472">Membrane</keyword>
<feature type="transmembrane region" description="Helical" evidence="4">
    <location>
        <begin position="73"/>
        <end position="94"/>
    </location>
</feature>
<name>A0A927C3Y6_9GAMM</name>
<evidence type="ECO:0000313" key="7">
    <source>
        <dbReference type="Proteomes" id="UP000610558"/>
    </source>
</evidence>
<dbReference type="RefSeq" id="WP_190764665.1">
    <property type="nucleotide sequence ID" value="NZ_JACXLD010000004.1"/>
</dbReference>
<dbReference type="Gene3D" id="1.20.1250.20">
    <property type="entry name" value="MFS general substrate transporter like domains"/>
    <property type="match status" value="1"/>
</dbReference>
<evidence type="ECO:0000256" key="1">
    <source>
        <dbReference type="ARBA" id="ARBA00022692"/>
    </source>
</evidence>
<dbReference type="Pfam" id="PF07690">
    <property type="entry name" value="MFS_1"/>
    <property type="match status" value="1"/>
</dbReference>
<feature type="transmembrane region" description="Helical" evidence="4">
    <location>
        <begin position="25"/>
        <end position="53"/>
    </location>
</feature>
<dbReference type="SUPFAM" id="SSF103473">
    <property type="entry name" value="MFS general substrate transporter"/>
    <property type="match status" value="1"/>
</dbReference>
<feature type="transmembrane region" description="Helical" evidence="4">
    <location>
        <begin position="355"/>
        <end position="377"/>
    </location>
</feature>
<feature type="transmembrane region" description="Helical" evidence="4">
    <location>
        <begin position="106"/>
        <end position="130"/>
    </location>
</feature>
<feature type="transmembrane region" description="Helical" evidence="4">
    <location>
        <begin position="136"/>
        <end position="155"/>
    </location>
</feature>
<evidence type="ECO:0000256" key="4">
    <source>
        <dbReference type="SAM" id="Phobius"/>
    </source>
</evidence>
<keyword evidence="1 4" id="KW-0812">Transmembrane</keyword>
<evidence type="ECO:0000313" key="6">
    <source>
        <dbReference type="EMBL" id="MBD2859151.1"/>
    </source>
</evidence>
<feature type="transmembrane region" description="Helical" evidence="4">
    <location>
        <begin position="295"/>
        <end position="320"/>
    </location>
</feature>
<keyword evidence="2 4" id="KW-1133">Transmembrane helix</keyword>
<dbReference type="PANTHER" id="PTHR23546:SF1">
    <property type="entry name" value="MEMBRANE PROTEIN"/>
    <property type="match status" value="1"/>
</dbReference>